<dbReference type="SUPFAM" id="SSF52374">
    <property type="entry name" value="Nucleotidylyl transferase"/>
    <property type="match status" value="1"/>
</dbReference>
<dbReference type="InterPro" id="IPR004821">
    <property type="entry name" value="Cyt_trans-like"/>
</dbReference>
<dbReference type="InterPro" id="IPR014729">
    <property type="entry name" value="Rossmann-like_a/b/a_fold"/>
</dbReference>
<dbReference type="SUPFAM" id="SSF82114">
    <property type="entry name" value="Riboflavin kinase-like"/>
    <property type="match status" value="1"/>
</dbReference>
<dbReference type="InterPro" id="IPR023468">
    <property type="entry name" value="Riboflavin_kinase"/>
</dbReference>
<dbReference type="GO" id="GO:0008531">
    <property type="term" value="F:riboflavin kinase activity"/>
    <property type="evidence" value="ECO:0007669"/>
    <property type="project" value="UniProtKB-UniRule"/>
</dbReference>
<dbReference type="Gene3D" id="2.40.30.30">
    <property type="entry name" value="Riboflavin kinase-like"/>
    <property type="match status" value="1"/>
</dbReference>
<evidence type="ECO:0000256" key="5">
    <source>
        <dbReference type="ARBA" id="ARBA00022643"/>
    </source>
</evidence>
<evidence type="ECO:0000313" key="18">
    <source>
        <dbReference type="Proteomes" id="UP000218627"/>
    </source>
</evidence>
<keyword evidence="7 15" id="KW-0548">Nucleotidyltransferase</keyword>
<proteinExistence type="inferred from homology"/>
<keyword evidence="11 15" id="KW-0067">ATP-binding</keyword>
<gene>
    <name evidence="17" type="ORF">SAMN06265353_0059</name>
</gene>
<dbReference type="NCBIfam" id="TIGR00083">
    <property type="entry name" value="ribF"/>
    <property type="match status" value="1"/>
</dbReference>
<evidence type="ECO:0000256" key="13">
    <source>
        <dbReference type="ARBA" id="ARBA00047880"/>
    </source>
</evidence>
<evidence type="ECO:0000256" key="12">
    <source>
        <dbReference type="ARBA" id="ARBA00023268"/>
    </source>
</evidence>
<protein>
    <recommendedName>
        <fullName evidence="15">Riboflavin biosynthesis protein</fullName>
    </recommendedName>
    <domain>
        <recommendedName>
            <fullName evidence="15">Riboflavin kinase</fullName>
            <ecNumber evidence="15">2.7.1.26</ecNumber>
        </recommendedName>
        <alternativeName>
            <fullName evidence="15">Flavokinase</fullName>
        </alternativeName>
    </domain>
    <domain>
        <recommendedName>
            <fullName evidence="15">FMN adenylyltransferase</fullName>
            <ecNumber evidence="15">2.7.7.2</ecNumber>
        </recommendedName>
        <alternativeName>
            <fullName evidence="15">FAD pyrophosphorylase</fullName>
        </alternativeName>
        <alternativeName>
            <fullName evidence="15">FAD synthase</fullName>
        </alternativeName>
    </domain>
</protein>
<keyword evidence="6 15" id="KW-0808">Transferase</keyword>
<dbReference type="PIRSF" id="PIRSF004491">
    <property type="entry name" value="FAD_Synth"/>
    <property type="match status" value="1"/>
</dbReference>
<dbReference type="FunFam" id="3.40.50.620:FF:000021">
    <property type="entry name" value="Riboflavin biosynthesis protein"/>
    <property type="match status" value="1"/>
</dbReference>
<evidence type="ECO:0000256" key="1">
    <source>
        <dbReference type="ARBA" id="ARBA00002121"/>
    </source>
</evidence>
<evidence type="ECO:0000256" key="11">
    <source>
        <dbReference type="ARBA" id="ARBA00022840"/>
    </source>
</evidence>
<dbReference type="UniPathway" id="UPA00276">
    <property type="reaction ID" value="UER00406"/>
</dbReference>
<keyword evidence="9 15" id="KW-0418">Kinase</keyword>
<evidence type="ECO:0000256" key="3">
    <source>
        <dbReference type="ARBA" id="ARBA00005201"/>
    </source>
</evidence>
<dbReference type="Pfam" id="PF01687">
    <property type="entry name" value="Flavokinase"/>
    <property type="match status" value="1"/>
</dbReference>
<dbReference type="AlphaFoldDB" id="A0A285NPG2"/>
<dbReference type="InterPro" id="IPR015864">
    <property type="entry name" value="FAD_synthase"/>
</dbReference>
<keyword evidence="12" id="KW-0511">Multifunctional enzyme</keyword>
<evidence type="ECO:0000313" key="17">
    <source>
        <dbReference type="EMBL" id="SNZ10813.1"/>
    </source>
</evidence>
<feature type="domain" description="Riboflavin kinase" evidence="16">
    <location>
        <begin position="192"/>
        <end position="312"/>
    </location>
</feature>
<comment type="catalytic activity">
    <reaction evidence="13 15">
        <text>riboflavin + ATP = FMN + ADP + H(+)</text>
        <dbReference type="Rhea" id="RHEA:14357"/>
        <dbReference type="ChEBI" id="CHEBI:15378"/>
        <dbReference type="ChEBI" id="CHEBI:30616"/>
        <dbReference type="ChEBI" id="CHEBI:57986"/>
        <dbReference type="ChEBI" id="CHEBI:58210"/>
        <dbReference type="ChEBI" id="CHEBI:456216"/>
        <dbReference type="EC" id="2.7.1.26"/>
    </reaction>
</comment>
<dbReference type="Gene3D" id="3.40.50.620">
    <property type="entry name" value="HUPs"/>
    <property type="match status" value="1"/>
</dbReference>
<dbReference type="NCBIfam" id="TIGR00125">
    <property type="entry name" value="cyt_tran_rel"/>
    <property type="match status" value="1"/>
</dbReference>
<dbReference type="InterPro" id="IPR015865">
    <property type="entry name" value="Riboflavin_kinase_bac/euk"/>
</dbReference>
<reference evidence="18" key="1">
    <citation type="submission" date="2017-09" db="EMBL/GenBank/DDBJ databases">
        <authorList>
            <person name="Varghese N."/>
            <person name="Submissions S."/>
        </authorList>
    </citation>
    <scope>NUCLEOTIDE SEQUENCE [LARGE SCALE GENOMIC DNA]</scope>
    <source>
        <strain evidence="18">DSM 2913</strain>
    </source>
</reference>
<dbReference type="Pfam" id="PF06574">
    <property type="entry name" value="FAD_syn"/>
    <property type="match status" value="1"/>
</dbReference>
<dbReference type="GO" id="GO:0006747">
    <property type="term" value="P:FAD biosynthetic process"/>
    <property type="evidence" value="ECO:0007669"/>
    <property type="project" value="UniProtKB-UniRule"/>
</dbReference>
<dbReference type="EMBL" id="OBEN01000001">
    <property type="protein sequence ID" value="SNZ10813.1"/>
    <property type="molecule type" value="Genomic_DNA"/>
</dbReference>
<comment type="pathway">
    <text evidence="2 15">Cofactor biosynthesis; FAD biosynthesis; FAD from FMN: step 1/1.</text>
</comment>
<dbReference type="OrthoDB" id="9803667at2"/>
<dbReference type="GO" id="GO:0003919">
    <property type="term" value="F:FMN adenylyltransferase activity"/>
    <property type="evidence" value="ECO:0007669"/>
    <property type="project" value="UniProtKB-UniRule"/>
</dbReference>
<evidence type="ECO:0000256" key="9">
    <source>
        <dbReference type="ARBA" id="ARBA00022777"/>
    </source>
</evidence>
<evidence type="ECO:0000259" key="16">
    <source>
        <dbReference type="SMART" id="SM00904"/>
    </source>
</evidence>
<dbReference type="UniPathway" id="UPA00277">
    <property type="reaction ID" value="UER00407"/>
</dbReference>
<keyword evidence="5 15" id="KW-0288">FMN</keyword>
<evidence type="ECO:0000256" key="7">
    <source>
        <dbReference type="ARBA" id="ARBA00022695"/>
    </source>
</evidence>
<evidence type="ECO:0000256" key="14">
    <source>
        <dbReference type="ARBA" id="ARBA00049494"/>
    </source>
</evidence>
<sequence length="312" mass="36028">MKTLSLKWNGECIKKLECIEEILEPCAITVGNFDGVHLGHRFLIDKLKEEAFARNLKTVVLSFYPHPLKVLAPKQLPCELTSLEERAELLATLGVDYTVFLKFDEKFSLMRAEDFLLDILYNRLKARFLLVGYDWRFGYKREGEIELAKEVGQRLGFDVLSVEPFKLGQHVVSSTLIRRLLREGRLEEARNYLGRPYWIRRRVIKGDGRGTSIGVPTANLEGTENLCLKEGVYAVVVEEHLIGVANYGYRPTFDGNKKVLEVHILDFEGNLRNKKIKVEFVKFLREERKFDSVHELLHQIHQDVALARSLLK</sequence>
<keyword evidence="18" id="KW-1185">Reference proteome</keyword>
<dbReference type="PANTHER" id="PTHR22749">
    <property type="entry name" value="RIBOFLAVIN KINASE/FMN ADENYLYLTRANSFERASE"/>
    <property type="match status" value="1"/>
</dbReference>
<evidence type="ECO:0000256" key="8">
    <source>
        <dbReference type="ARBA" id="ARBA00022741"/>
    </source>
</evidence>
<keyword evidence="8 15" id="KW-0547">Nucleotide-binding</keyword>
<comment type="similarity">
    <text evidence="15">Belongs to the ribF family.</text>
</comment>
<comment type="pathway">
    <text evidence="3 15">Cofactor biosynthesis; FMN biosynthesis; FMN from riboflavin (ATP route): step 1/1.</text>
</comment>
<dbReference type="GO" id="GO:0009398">
    <property type="term" value="P:FMN biosynthetic process"/>
    <property type="evidence" value="ECO:0007669"/>
    <property type="project" value="UniProtKB-UniRule"/>
</dbReference>
<dbReference type="InterPro" id="IPR002606">
    <property type="entry name" value="Riboflavin_kinase_bac"/>
</dbReference>
<evidence type="ECO:0000256" key="10">
    <source>
        <dbReference type="ARBA" id="ARBA00022827"/>
    </source>
</evidence>
<name>A0A285NPG2_9AQUI</name>
<evidence type="ECO:0000256" key="4">
    <source>
        <dbReference type="ARBA" id="ARBA00022630"/>
    </source>
</evidence>
<evidence type="ECO:0000256" key="15">
    <source>
        <dbReference type="PIRNR" id="PIRNR004491"/>
    </source>
</evidence>
<dbReference type="PANTHER" id="PTHR22749:SF6">
    <property type="entry name" value="RIBOFLAVIN KINASE"/>
    <property type="match status" value="1"/>
</dbReference>
<dbReference type="Proteomes" id="UP000218627">
    <property type="component" value="Unassembled WGS sequence"/>
</dbReference>
<dbReference type="InterPro" id="IPR023465">
    <property type="entry name" value="Riboflavin_kinase_dom_sf"/>
</dbReference>
<evidence type="ECO:0000256" key="6">
    <source>
        <dbReference type="ARBA" id="ARBA00022679"/>
    </source>
</evidence>
<accession>A0A285NPG2</accession>
<comment type="function">
    <text evidence="1">Catalyzes the phosphorylation of riboflavin to FMN followed by the adenylation of FMN to FAD.</text>
</comment>
<dbReference type="NCBIfam" id="NF004162">
    <property type="entry name" value="PRK05627.1-5"/>
    <property type="match status" value="1"/>
</dbReference>
<dbReference type="EC" id="2.7.1.26" evidence="15"/>
<dbReference type="EC" id="2.7.7.2" evidence="15"/>
<keyword evidence="4 15" id="KW-0285">Flavoprotein</keyword>
<dbReference type="NCBIfam" id="NF004160">
    <property type="entry name" value="PRK05627.1-3"/>
    <property type="match status" value="1"/>
</dbReference>
<comment type="catalytic activity">
    <reaction evidence="14 15">
        <text>FMN + ATP + H(+) = FAD + diphosphate</text>
        <dbReference type="Rhea" id="RHEA:17237"/>
        <dbReference type="ChEBI" id="CHEBI:15378"/>
        <dbReference type="ChEBI" id="CHEBI:30616"/>
        <dbReference type="ChEBI" id="CHEBI:33019"/>
        <dbReference type="ChEBI" id="CHEBI:57692"/>
        <dbReference type="ChEBI" id="CHEBI:58210"/>
        <dbReference type="EC" id="2.7.7.2"/>
    </reaction>
</comment>
<dbReference type="GO" id="GO:0009231">
    <property type="term" value="P:riboflavin biosynthetic process"/>
    <property type="evidence" value="ECO:0007669"/>
    <property type="project" value="InterPro"/>
</dbReference>
<dbReference type="GO" id="GO:0005524">
    <property type="term" value="F:ATP binding"/>
    <property type="evidence" value="ECO:0007669"/>
    <property type="project" value="UniProtKB-UniRule"/>
</dbReference>
<organism evidence="17 18">
    <name type="scientific">Hydrogenobacter hydrogenophilus</name>
    <dbReference type="NCBI Taxonomy" id="35835"/>
    <lineage>
        <taxon>Bacteria</taxon>
        <taxon>Pseudomonadati</taxon>
        <taxon>Aquificota</taxon>
        <taxon>Aquificia</taxon>
        <taxon>Aquificales</taxon>
        <taxon>Aquificaceae</taxon>
        <taxon>Hydrogenobacter</taxon>
    </lineage>
</organism>
<dbReference type="CDD" id="cd02064">
    <property type="entry name" value="FAD_synthetase_N"/>
    <property type="match status" value="1"/>
</dbReference>
<dbReference type="SMART" id="SM00904">
    <property type="entry name" value="Flavokinase"/>
    <property type="match status" value="1"/>
</dbReference>
<keyword evidence="10 15" id="KW-0274">FAD</keyword>
<evidence type="ECO:0000256" key="2">
    <source>
        <dbReference type="ARBA" id="ARBA00004726"/>
    </source>
</evidence>